<name>A0A812T5U8_9DINO</name>
<gene>
    <name evidence="1" type="ORF">SNAT2548_LOCUS28480</name>
</gene>
<dbReference type="OrthoDB" id="427543at2759"/>
<dbReference type="EMBL" id="CAJNDS010002518">
    <property type="protein sequence ID" value="CAE7508543.1"/>
    <property type="molecule type" value="Genomic_DNA"/>
</dbReference>
<evidence type="ECO:0000313" key="1">
    <source>
        <dbReference type="EMBL" id="CAE7508543.1"/>
    </source>
</evidence>
<comment type="caution">
    <text evidence="1">The sequence shown here is derived from an EMBL/GenBank/DDBJ whole genome shotgun (WGS) entry which is preliminary data.</text>
</comment>
<organism evidence="1 2">
    <name type="scientific">Symbiodinium natans</name>
    <dbReference type="NCBI Taxonomy" id="878477"/>
    <lineage>
        <taxon>Eukaryota</taxon>
        <taxon>Sar</taxon>
        <taxon>Alveolata</taxon>
        <taxon>Dinophyceae</taxon>
        <taxon>Suessiales</taxon>
        <taxon>Symbiodiniaceae</taxon>
        <taxon>Symbiodinium</taxon>
    </lineage>
</organism>
<evidence type="ECO:0000313" key="2">
    <source>
        <dbReference type="Proteomes" id="UP000604046"/>
    </source>
</evidence>
<sequence length="656" mass="74342">MAVLKIKAADGQFFRFRVARCTMEEVMEKLDTLGRSGKISVVLPDGSQRPLSDAALQAAVNSAGAEAVVRLVCDEETANGSPVASESVESMEFGSATASTAEQLDVLQPALPAAHEPQLLNAHGGHEARQFQNQIAEHLHQHQQAMLEHASQQRQAVQQHMYHQQQAVREQIAQRQQAIQHHVYQQQQAIREHVFQHQQAVQQHVQQTAAGLRQLHPLLQNLPQQLHEMHQHAQNHWQQLHRNIFAPPQRPGNDHLDAPIQATAPPPHWADAMDSPAEGPGMHTDSLHLDGQRRHLTRWMLTGSIHLNNSDLILEDSMVTGSLHLRGHSRVLLRRGMLTGSVMRSAESSFENHHGMLTGQDKSASLFVCCICKLSQLLAHKLISGIWKPLPKDIFKSRWKRFYKRSWRTRTGGNSIDRRPPHIQAHYVEDVPSPWKFHVYPKETGETQTPIHNAAFTKYRLAIQRYLAPARDCAEGTASDVILRCLDAGRRGSASLSGLGKLEAAWGPEFTETSVAAPPHIYAEVLKHCVPQRPEQVLARQTQFFKVRRLMHLVEEQDIVWDKGQRVATRVATRSGMTKEDKRGNFPYIDEKAGLLDELELASILRVNHKTNSRRHPKWKEIQFWFKKWHRVYLRKRAVKIAEAKARMGVLKQVIG</sequence>
<accession>A0A812T5U8</accession>
<proteinExistence type="predicted"/>
<reference evidence="1" key="1">
    <citation type="submission" date="2021-02" db="EMBL/GenBank/DDBJ databases">
        <authorList>
            <person name="Dougan E. K."/>
            <person name="Rhodes N."/>
            <person name="Thang M."/>
            <person name="Chan C."/>
        </authorList>
    </citation>
    <scope>NUCLEOTIDE SEQUENCE</scope>
</reference>
<protein>
    <submittedName>
        <fullName evidence="1">Uncharacterized protein</fullName>
    </submittedName>
</protein>
<dbReference type="Proteomes" id="UP000604046">
    <property type="component" value="Unassembled WGS sequence"/>
</dbReference>
<dbReference type="AlphaFoldDB" id="A0A812T5U8"/>
<keyword evidence="2" id="KW-1185">Reference proteome</keyword>